<dbReference type="Pfam" id="PF01963">
    <property type="entry name" value="TraB_PrgY_gumN"/>
    <property type="match status" value="1"/>
</dbReference>
<dbReference type="EMBL" id="CP007029">
    <property type="protein sequence ID" value="AHE99586.1"/>
    <property type="molecule type" value="Genomic_DNA"/>
</dbReference>
<keyword evidence="3" id="KW-1185">Reference proteome</keyword>
<sequence length="406" mass="44430">MSQAIEPLLAEEPHRRIRIGDTEIVLLGTAHVSPASARTVGDLIATEAFDTVAIELCLSRQRAMLDPDAMRRLDLFSVIRGGQVPMVAASLALGAYQQRLAEQYGIEPGAEMRAAIDGAMDRGLPLALIDRDIGLTLRRAYRAVPWWQRMGLVGGLFASVLSREKIDESEIERLKQGDMLESTFSEFAEQSRELYLPLIDERDRYMAAHLRRLAADGGHRRILAVVGAGHLKGIENYVELDRQPPPEVLHALEQSPPRARWPRYLPWVVVSVILAGFVIGFTRNPELGLQMVLDWIMINGGLAALGGAIALAHPVTIVTAALAAPLTSLNPTIGVGFVAAAVELYLRKPQVGDFAQLRRDTTSARGWWRNRVSRVLLVFLLTTLGSALGTYIGGARIFGHLFGAGN</sequence>
<dbReference type="PANTHER" id="PTHR21530:SF7">
    <property type="entry name" value="TRAB DOMAIN-CONTAINING PROTEIN"/>
    <property type="match status" value="1"/>
</dbReference>
<dbReference type="KEGG" id="tti:THITH_16265"/>
<dbReference type="STRING" id="713585.THITH_16265"/>
<dbReference type="AlphaFoldDB" id="W0DMA3"/>
<dbReference type="RefSeq" id="WP_006746838.1">
    <property type="nucleotide sequence ID" value="NZ_CP007029.1"/>
</dbReference>
<evidence type="ECO:0000313" key="3">
    <source>
        <dbReference type="Proteomes" id="UP000005289"/>
    </source>
</evidence>
<dbReference type="Proteomes" id="UP000005289">
    <property type="component" value="Chromosome"/>
</dbReference>
<protein>
    <submittedName>
        <fullName evidence="2">Conjugal transfer protein TraB</fullName>
    </submittedName>
</protein>
<dbReference type="HOGENOM" id="CLU_032780_1_0_6"/>
<feature type="transmembrane region" description="Helical" evidence="1">
    <location>
        <begin position="264"/>
        <end position="281"/>
    </location>
</feature>
<dbReference type="InterPro" id="IPR002816">
    <property type="entry name" value="TraB/PrgY/GumN_fam"/>
</dbReference>
<evidence type="ECO:0000256" key="1">
    <source>
        <dbReference type="SAM" id="Phobius"/>
    </source>
</evidence>
<proteinExistence type="predicted"/>
<accession>W0DMA3</accession>
<name>W0DMA3_9GAMM</name>
<feature type="transmembrane region" description="Helical" evidence="1">
    <location>
        <begin position="329"/>
        <end position="346"/>
    </location>
</feature>
<keyword evidence="1" id="KW-0472">Membrane</keyword>
<gene>
    <name evidence="2" type="ORF">THITH_16265</name>
</gene>
<feature type="transmembrane region" description="Helical" evidence="1">
    <location>
        <begin position="375"/>
        <end position="398"/>
    </location>
</feature>
<reference evidence="2 3" key="1">
    <citation type="submission" date="2013-12" db="EMBL/GenBank/DDBJ databases">
        <authorList>
            <consortium name="DOE Joint Genome Institute"/>
            <person name="Muyzer G."/>
            <person name="Huntemann M."/>
            <person name="Han J."/>
            <person name="Chen A."/>
            <person name="Kyrpides N."/>
            <person name="Mavromatis K."/>
            <person name="Markowitz V."/>
            <person name="Palaniappan K."/>
            <person name="Ivanova N."/>
            <person name="Schaumberg A."/>
            <person name="Pati A."/>
            <person name="Liolios K."/>
            <person name="Nordberg H.P."/>
            <person name="Cantor M.N."/>
            <person name="Hua S.X."/>
            <person name="Woyke T."/>
        </authorList>
    </citation>
    <scope>NUCLEOTIDE SEQUENCE [LARGE SCALE GENOMIC DNA]</scope>
    <source>
        <strain evidence="2 3">ARh 1</strain>
    </source>
</reference>
<keyword evidence="1" id="KW-0812">Transmembrane</keyword>
<dbReference type="CDD" id="cd14726">
    <property type="entry name" value="TraB_PrgY-like"/>
    <property type="match status" value="1"/>
</dbReference>
<dbReference type="InterPro" id="IPR046345">
    <property type="entry name" value="TraB_PrgY-like"/>
</dbReference>
<dbReference type="OrthoDB" id="9809330at2"/>
<organism evidence="2 3">
    <name type="scientific">Thioalkalivibrio paradoxus ARh 1</name>
    <dbReference type="NCBI Taxonomy" id="713585"/>
    <lineage>
        <taxon>Bacteria</taxon>
        <taxon>Pseudomonadati</taxon>
        <taxon>Pseudomonadota</taxon>
        <taxon>Gammaproteobacteria</taxon>
        <taxon>Chromatiales</taxon>
        <taxon>Ectothiorhodospiraceae</taxon>
        <taxon>Thioalkalivibrio</taxon>
    </lineage>
</organism>
<feature type="transmembrane region" description="Helical" evidence="1">
    <location>
        <begin position="302"/>
        <end position="323"/>
    </location>
</feature>
<dbReference type="InterPro" id="IPR005230">
    <property type="entry name" value="TraB_bac"/>
</dbReference>
<evidence type="ECO:0000313" key="2">
    <source>
        <dbReference type="EMBL" id="AHE99586.1"/>
    </source>
</evidence>
<dbReference type="NCBIfam" id="TIGR00261">
    <property type="entry name" value="traB"/>
    <property type="match status" value="1"/>
</dbReference>
<dbReference type="PANTHER" id="PTHR21530">
    <property type="entry name" value="PHEROMONE SHUTDOWN PROTEIN"/>
    <property type="match status" value="1"/>
</dbReference>
<keyword evidence="1" id="KW-1133">Transmembrane helix</keyword>